<dbReference type="PANTHER" id="PTHR22168:SF8">
    <property type="entry name" value="TRANSMEMBRANE PROTEIN 26"/>
    <property type="match status" value="1"/>
</dbReference>
<proteinExistence type="predicted"/>
<sequence length="271" mass="30648">MSSKMVKRRSRPREMSDESLDQLAGQARRTPRATRSSRSLNSPSGSYGSTRVNVVHRSSSSKDQMEQIVASSGAHIIRKIGRAFFARMLFVVHSLTTIWQTVEVYDNQAYWSFALISVAILIEGSYTILVRAGDERKWFCPSVLLFILATAPPIWLLETDMSRRRFDVHFGGNETTRALVIKRERERLGARSGVSEAIGAPITPKGSFQEPRLQLESAFRISHELWVQLLEQFLLVILIIGRWMLPKGEITREQLSQILLAYLAIASDIVS</sequence>
<evidence type="ECO:0000256" key="2">
    <source>
        <dbReference type="SAM" id="Phobius"/>
    </source>
</evidence>
<dbReference type="Proteomes" id="UP000887566">
    <property type="component" value="Unplaced"/>
</dbReference>
<dbReference type="PANTHER" id="PTHR22168">
    <property type="entry name" value="TMEM26 PROTEIN"/>
    <property type="match status" value="1"/>
</dbReference>
<dbReference type="InterPro" id="IPR019169">
    <property type="entry name" value="Transmembrane_26"/>
</dbReference>
<feature type="transmembrane region" description="Helical" evidence="2">
    <location>
        <begin position="138"/>
        <end position="157"/>
    </location>
</feature>
<feature type="compositionally biased region" description="Basic residues" evidence="1">
    <location>
        <begin position="1"/>
        <end position="11"/>
    </location>
</feature>
<evidence type="ECO:0000313" key="4">
    <source>
        <dbReference type="WBParaSite" id="PSAMB.scaffold2236size24431.g17008.t2"/>
    </source>
</evidence>
<evidence type="ECO:0000313" key="3">
    <source>
        <dbReference type="Proteomes" id="UP000887566"/>
    </source>
</evidence>
<feature type="region of interest" description="Disordered" evidence="1">
    <location>
        <begin position="1"/>
        <end position="53"/>
    </location>
</feature>
<dbReference type="AlphaFoldDB" id="A0A914VQD1"/>
<keyword evidence="2" id="KW-1133">Transmembrane helix</keyword>
<dbReference type="WBParaSite" id="PSAMB.scaffold2236size24431.g17008.t2">
    <property type="protein sequence ID" value="PSAMB.scaffold2236size24431.g17008.t2"/>
    <property type="gene ID" value="PSAMB.scaffold2236size24431.g17008"/>
</dbReference>
<feature type="compositionally biased region" description="Low complexity" evidence="1">
    <location>
        <begin position="33"/>
        <end position="49"/>
    </location>
</feature>
<keyword evidence="2" id="KW-0472">Membrane</keyword>
<accession>A0A914VQD1</accession>
<evidence type="ECO:0000256" key="1">
    <source>
        <dbReference type="SAM" id="MobiDB-lite"/>
    </source>
</evidence>
<keyword evidence="3" id="KW-1185">Reference proteome</keyword>
<feature type="transmembrane region" description="Helical" evidence="2">
    <location>
        <begin position="108"/>
        <end position="126"/>
    </location>
</feature>
<keyword evidence="2" id="KW-0812">Transmembrane</keyword>
<dbReference type="Pfam" id="PF09772">
    <property type="entry name" value="Tmem26"/>
    <property type="match status" value="1"/>
</dbReference>
<reference evidence="4" key="1">
    <citation type="submission" date="2022-11" db="UniProtKB">
        <authorList>
            <consortium name="WormBaseParasite"/>
        </authorList>
    </citation>
    <scope>IDENTIFICATION</scope>
</reference>
<name>A0A914VQD1_9BILA</name>
<organism evidence="3 4">
    <name type="scientific">Plectus sambesii</name>
    <dbReference type="NCBI Taxonomy" id="2011161"/>
    <lineage>
        <taxon>Eukaryota</taxon>
        <taxon>Metazoa</taxon>
        <taxon>Ecdysozoa</taxon>
        <taxon>Nematoda</taxon>
        <taxon>Chromadorea</taxon>
        <taxon>Plectida</taxon>
        <taxon>Plectina</taxon>
        <taxon>Plectoidea</taxon>
        <taxon>Plectidae</taxon>
        <taxon>Plectus</taxon>
    </lineage>
</organism>
<protein>
    <submittedName>
        <fullName evidence="4">Cation-transporting P-type ATPase N-terminal domain-containing protein</fullName>
    </submittedName>
</protein>
<feature type="transmembrane region" description="Helical" evidence="2">
    <location>
        <begin position="84"/>
        <end position="102"/>
    </location>
</feature>